<comment type="caution">
    <text evidence="3">The sequence shown here is derived from an EMBL/GenBank/DDBJ whole genome shotgun (WGS) entry which is preliminary data.</text>
</comment>
<feature type="domain" description="CYTH" evidence="1">
    <location>
        <begin position="1"/>
        <end position="169"/>
    </location>
</feature>
<dbReference type="CDD" id="cd07890">
    <property type="entry name" value="CYTH-like_AC_IV-like"/>
    <property type="match status" value="1"/>
</dbReference>
<evidence type="ECO:0000259" key="1">
    <source>
        <dbReference type="PROSITE" id="PS51707"/>
    </source>
</evidence>
<organism evidence="3 4">
    <name type="scientific">Methanothrix harundinacea</name>
    <dbReference type="NCBI Taxonomy" id="301375"/>
    <lineage>
        <taxon>Archaea</taxon>
        <taxon>Methanobacteriati</taxon>
        <taxon>Methanobacteriota</taxon>
        <taxon>Stenosarchaea group</taxon>
        <taxon>Methanomicrobia</taxon>
        <taxon>Methanotrichales</taxon>
        <taxon>Methanotrichaceae</taxon>
        <taxon>Methanothrix</taxon>
    </lineage>
</organism>
<dbReference type="PROSITE" id="PS51707">
    <property type="entry name" value="CYTH"/>
    <property type="match status" value="1"/>
</dbReference>
<reference evidence="3" key="1">
    <citation type="journal article" date="2015" name="MBio">
        <title>Genome-resolved metagenomic analysis reveals roles for candidate phyla and other microbial community members in biogeochemical transformations in oil reservoirs.</title>
        <authorList>
            <person name="Hu P."/>
            <person name="Tom L."/>
            <person name="Singh A."/>
            <person name="Thomas B.C."/>
            <person name="Baker B.J."/>
            <person name="Piceno Y.M."/>
            <person name="Andersen G.L."/>
            <person name="Banfield J.F."/>
        </authorList>
    </citation>
    <scope>NUCLEOTIDE SEQUENCE [LARGE SCALE GENOMIC DNA]</scope>
    <source>
        <strain evidence="3">56_747</strain>
    </source>
</reference>
<accession>A0A101II13</accession>
<dbReference type="EMBL" id="LGFT01000018">
    <property type="protein sequence ID" value="KUK44685.1"/>
    <property type="molecule type" value="Genomic_DNA"/>
</dbReference>
<dbReference type="PANTHER" id="PTHR21028:SF2">
    <property type="entry name" value="CYTH DOMAIN-CONTAINING PROTEIN"/>
    <property type="match status" value="1"/>
</dbReference>
<sequence length="175" mass="19442">MIEVEVKARSPPDVEAKIAGLGGELMGVETHLDLYFKSPSRDFARTDEALRIRVKEEGARLTYKGPKLDSETKSRRELTVRVDDPEALEAILESVGFSRASVVKKRRTKYALGEAVLCVDEVQGLGSFIEVELSGDEDWADQKRTALEILAKLGLSESIRESYLELLNDSEARDG</sequence>
<name>A0A101II13_9EURY</name>
<evidence type="ECO:0000313" key="4">
    <source>
        <dbReference type="Proteomes" id="UP000053961"/>
    </source>
</evidence>
<dbReference type="InterPro" id="IPR008173">
    <property type="entry name" value="Adenylyl_cyclase_CyaB"/>
</dbReference>
<dbReference type="InterPro" id="IPR023577">
    <property type="entry name" value="CYTH_domain"/>
</dbReference>
<dbReference type="Gene3D" id="2.40.320.10">
    <property type="entry name" value="Hypothetical Protein Pfu-838710-001"/>
    <property type="match status" value="1"/>
</dbReference>
<evidence type="ECO:0000313" key="3">
    <source>
        <dbReference type="EMBL" id="KUK95597.1"/>
    </source>
</evidence>
<evidence type="ECO:0000313" key="5">
    <source>
        <dbReference type="Proteomes" id="UP000057043"/>
    </source>
</evidence>
<dbReference type="SUPFAM" id="SSF55154">
    <property type="entry name" value="CYTH-like phosphatases"/>
    <property type="match status" value="1"/>
</dbReference>
<dbReference type="Proteomes" id="UP000053961">
    <property type="component" value="Unassembled WGS sequence"/>
</dbReference>
<dbReference type="AlphaFoldDB" id="A0A101II13"/>
<dbReference type="Pfam" id="PF01928">
    <property type="entry name" value="CYTH"/>
    <property type="match status" value="1"/>
</dbReference>
<dbReference type="PANTHER" id="PTHR21028">
    <property type="entry name" value="SI:CH211-156B7.4"/>
    <property type="match status" value="1"/>
</dbReference>
<dbReference type="EMBL" id="LGHB01000031">
    <property type="protein sequence ID" value="KUK95597.1"/>
    <property type="molecule type" value="Genomic_DNA"/>
</dbReference>
<gene>
    <name evidence="2" type="ORF">XD72_0922</name>
    <name evidence="3" type="ORF">XE07_1732</name>
</gene>
<reference evidence="4 5" key="2">
    <citation type="journal article" date="2015" name="MBio">
        <title>Genome-Resolved Metagenomic Analysis Reveals Roles for Candidate Phyla and Other Microbial Community Members in Biogeochemical Transformations in Oil Reservoirs.</title>
        <authorList>
            <person name="Hu P."/>
            <person name="Tom L."/>
            <person name="Singh A."/>
            <person name="Thomas B.C."/>
            <person name="Baker B.J."/>
            <person name="Piceno Y.M."/>
            <person name="Andersen G.L."/>
            <person name="Banfield J.F."/>
        </authorList>
    </citation>
    <scope>NUCLEOTIDE SEQUENCE [LARGE SCALE GENOMIC DNA]</scope>
    <source>
        <strain evidence="2">57_489</strain>
    </source>
</reference>
<protein>
    <submittedName>
        <fullName evidence="3">Adenylyl cyclase CyaB, putative</fullName>
    </submittedName>
</protein>
<dbReference type="Proteomes" id="UP000057043">
    <property type="component" value="Unassembled WGS sequence"/>
</dbReference>
<dbReference type="InterPro" id="IPR033469">
    <property type="entry name" value="CYTH-like_dom_sf"/>
</dbReference>
<dbReference type="SMART" id="SM01118">
    <property type="entry name" value="CYTH"/>
    <property type="match status" value="1"/>
</dbReference>
<proteinExistence type="predicted"/>
<dbReference type="NCBIfam" id="TIGR00318">
    <property type="entry name" value="cyaB"/>
    <property type="match status" value="1"/>
</dbReference>
<dbReference type="PATRIC" id="fig|301375.6.peg.935"/>
<evidence type="ECO:0000313" key="2">
    <source>
        <dbReference type="EMBL" id="KUK44685.1"/>
    </source>
</evidence>